<proteinExistence type="predicted"/>
<protein>
    <submittedName>
        <fullName evidence="2">Uncharacterized protein</fullName>
    </submittedName>
</protein>
<gene>
    <name evidence="2" type="ORF">BBD42_12925</name>
</gene>
<feature type="transmembrane region" description="Helical" evidence="1">
    <location>
        <begin position="91"/>
        <end position="108"/>
    </location>
</feature>
<name>A0A1B2DHU3_9BACL</name>
<keyword evidence="1" id="KW-1133">Transmembrane helix</keyword>
<organism evidence="2">
    <name type="scientific">Paenibacillus sp. BIHB 4019</name>
    <dbReference type="NCBI Taxonomy" id="1870819"/>
    <lineage>
        <taxon>Bacteria</taxon>
        <taxon>Bacillati</taxon>
        <taxon>Bacillota</taxon>
        <taxon>Bacilli</taxon>
        <taxon>Bacillales</taxon>
        <taxon>Paenibacillaceae</taxon>
        <taxon>Paenibacillus</taxon>
    </lineage>
</organism>
<evidence type="ECO:0000313" key="2">
    <source>
        <dbReference type="EMBL" id="ANY67273.1"/>
    </source>
</evidence>
<feature type="transmembrane region" description="Helical" evidence="1">
    <location>
        <begin position="30"/>
        <end position="51"/>
    </location>
</feature>
<reference evidence="2" key="1">
    <citation type="submission" date="2016-08" db="EMBL/GenBank/DDBJ databases">
        <title>Complete Genome Seqeunce of Paenibacillus sp. BIHB 4019 from tea rhizoplane.</title>
        <authorList>
            <person name="Thakur R."/>
            <person name="Swarnkar M.K."/>
            <person name="Gulati A."/>
        </authorList>
    </citation>
    <scope>NUCLEOTIDE SEQUENCE [LARGE SCALE GENOMIC DNA]</scope>
    <source>
        <strain evidence="2">BIHB4019</strain>
    </source>
</reference>
<dbReference type="AlphaFoldDB" id="A0A1B2DHU3"/>
<keyword evidence="1" id="KW-0812">Transmembrane</keyword>
<sequence>MKEKVYIIFYVIGFFPGLLLAKSLGIPSLIAGIIVGAITGVLSSLLGNYLYNKGYIINLYSIVAFIVSAFLFYFFLFFVVAALLGESNPDAVAVVPIPIALFAAMLYMKREWKKYHDSLSNDDEINQ</sequence>
<feature type="transmembrane region" description="Helical" evidence="1">
    <location>
        <begin position="7"/>
        <end position="24"/>
    </location>
</feature>
<keyword evidence="1" id="KW-0472">Membrane</keyword>
<dbReference type="RefSeq" id="WP_099518482.1">
    <property type="nucleotide sequence ID" value="NZ_CP016808.1"/>
</dbReference>
<dbReference type="EMBL" id="CP016808">
    <property type="protein sequence ID" value="ANY67273.1"/>
    <property type="molecule type" value="Genomic_DNA"/>
</dbReference>
<feature type="transmembrane region" description="Helical" evidence="1">
    <location>
        <begin position="63"/>
        <end position="85"/>
    </location>
</feature>
<evidence type="ECO:0000256" key="1">
    <source>
        <dbReference type="SAM" id="Phobius"/>
    </source>
</evidence>
<accession>A0A1B2DHU3</accession>